<keyword evidence="8" id="KW-1185">Reference proteome</keyword>
<proteinExistence type="predicted"/>
<evidence type="ECO:0000256" key="5">
    <source>
        <dbReference type="SAM" id="SignalP"/>
    </source>
</evidence>
<keyword evidence="4" id="KW-0472">Membrane</keyword>
<dbReference type="Pfam" id="PF13927">
    <property type="entry name" value="Ig_3"/>
    <property type="match status" value="3"/>
</dbReference>
<keyword evidence="5" id="KW-0732">Signal</keyword>
<dbReference type="EnsemblMetazoa" id="XM_022804222">
    <property type="protein sequence ID" value="XP_022659957"/>
    <property type="gene ID" value="LOC111249835"/>
</dbReference>
<evidence type="ECO:0000256" key="1">
    <source>
        <dbReference type="ARBA" id="ARBA00023157"/>
    </source>
</evidence>
<dbReference type="Proteomes" id="UP000594260">
    <property type="component" value="Unplaced"/>
</dbReference>
<dbReference type="SUPFAM" id="SSF48726">
    <property type="entry name" value="Immunoglobulin"/>
    <property type="match status" value="4"/>
</dbReference>
<dbReference type="InterPro" id="IPR036179">
    <property type="entry name" value="Ig-like_dom_sf"/>
</dbReference>
<dbReference type="Gene3D" id="2.60.40.10">
    <property type="entry name" value="Immunoglobulins"/>
    <property type="match status" value="4"/>
</dbReference>
<keyword evidence="1" id="KW-1015">Disulfide bond</keyword>
<dbReference type="InterPro" id="IPR003599">
    <property type="entry name" value="Ig_sub"/>
</dbReference>
<keyword evidence="2" id="KW-0393">Immunoglobulin domain</keyword>
<organism evidence="7 8">
    <name type="scientific">Varroa destructor</name>
    <name type="common">Honeybee mite</name>
    <dbReference type="NCBI Taxonomy" id="109461"/>
    <lineage>
        <taxon>Eukaryota</taxon>
        <taxon>Metazoa</taxon>
        <taxon>Ecdysozoa</taxon>
        <taxon>Arthropoda</taxon>
        <taxon>Chelicerata</taxon>
        <taxon>Arachnida</taxon>
        <taxon>Acari</taxon>
        <taxon>Parasitiformes</taxon>
        <taxon>Mesostigmata</taxon>
        <taxon>Gamasina</taxon>
        <taxon>Dermanyssoidea</taxon>
        <taxon>Varroidae</taxon>
        <taxon>Varroa</taxon>
    </lineage>
</organism>
<dbReference type="SMART" id="SM00408">
    <property type="entry name" value="IGc2"/>
    <property type="match status" value="4"/>
</dbReference>
<dbReference type="InterPro" id="IPR013783">
    <property type="entry name" value="Ig-like_fold"/>
</dbReference>
<feature type="domain" description="Ig-like" evidence="6">
    <location>
        <begin position="343"/>
        <end position="433"/>
    </location>
</feature>
<accession>A0A7M7K2M9</accession>
<dbReference type="SMART" id="SM00409">
    <property type="entry name" value="IG"/>
    <property type="match status" value="4"/>
</dbReference>
<feature type="chain" id="PRO_5029753461" description="Ig-like domain-containing protein" evidence="5">
    <location>
        <begin position="17"/>
        <end position="711"/>
    </location>
</feature>
<dbReference type="RefSeq" id="XP_022659957.1">
    <property type="nucleotide sequence ID" value="XM_022804222.1"/>
</dbReference>
<protein>
    <recommendedName>
        <fullName evidence="6">Ig-like domain-containing protein</fullName>
    </recommendedName>
</protein>
<dbReference type="InterPro" id="IPR007110">
    <property type="entry name" value="Ig-like_dom"/>
</dbReference>
<name>A0A7M7K2M9_VARDE</name>
<feature type="compositionally biased region" description="Polar residues" evidence="3">
    <location>
        <begin position="655"/>
        <end position="681"/>
    </location>
</feature>
<evidence type="ECO:0000256" key="3">
    <source>
        <dbReference type="SAM" id="MobiDB-lite"/>
    </source>
</evidence>
<dbReference type="PROSITE" id="PS50835">
    <property type="entry name" value="IG_LIKE"/>
    <property type="match status" value="4"/>
</dbReference>
<dbReference type="GO" id="GO:0030424">
    <property type="term" value="C:axon"/>
    <property type="evidence" value="ECO:0007669"/>
    <property type="project" value="TreeGrafter"/>
</dbReference>
<sequence>MCLSVWIIVCTAFALSFPPRILGKGISERDKLLEFIEQPKDTVALRDDPAQLNCRARSLSPEITDADIQIQWFHNGKLVKPSLGRTVSLGVLFLVSVHTHDVGVYWCQASIKGLSTRHNSVRSNNATLQIAYLREEFLKVPSRKDVPQGGTVVLECAPPPGLPPPTIEWLKEGVVVNVGSGPSSRLRLEGLGNLVISDVRASDQGGYVCKADNAVGNRETPPANLRVILHNKPKLIIVPENKTVLIPENGTIKVLLECSAAGDPLPRILWRQNSHELTGRSTLSFSANDGLTMTVEEDRRGSVRSSLEISGVRPDDQGNYTCEAENSEGRVAATAQLTVHYRPRWVMPPEDRQVKLSNPLILRCEATGNPSPEISWSRGSSRWVLSPGESDGDMSVDSYGSLRIPRTALHHAGVYICTARSLLGQITTTARVDVLQGGVPIISHPEHPLGKDLFSSPWLLLLLSAILCLILICVAVTILLLLRKMNSKTQSAVTEVPVAKGGDVNREAPRSSLYCNSGGPIHTPISGPYAATTIVPPVLPGTRVGDTGNYRTGDIAAVNRSKAYPVARGAQGTHELENLLHSGYSNSASSSSETSSFGKRSGRSSRSSSNHPRIRAPSPSLESNTATPVAGEPIYSMPDEDEANLNKAGSESGLEVTTSTNRSASQPIHQSLTPLTSQLTKPSKRFVGQHSEQRQTNVALSHEQILKRTQS</sequence>
<feature type="region of interest" description="Disordered" evidence="3">
    <location>
        <begin position="583"/>
        <end position="711"/>
    </location>
</feature>
<evidence type="ECO:0000256" key="2">
    <source>
        <dbReference type="ARBA" id="ARBA00023319"/>
    </source>
</evidence>
<dbReference type="InterPro" id="IPR003598">
    <property type="entry name" value="Ig_sub2"/>
</dbReference>
<keyword evidence="4" id="KW-1133">Transmembrane helix</keyword>
<reference evidence="7" key="1">
    <citation type="submission" date="2021-01" db="UniProtKB">
        <authorList>
            <consortium name="EnsemblMetazoa"/>
        </authorList>
    </citation>
    <scope>IDENTIFICATION</scope>
</reference>
<dbReference type="AlphaFoldDB" id="A0A7M7K2M9"/>
<dbReference type="GeneID" id="111249835"/>
<feature type="transmembrane region" description="Helical" evidence="4">
    <location>
        <begin position="458"/>
        <end position="482"/>
    </location>
</feature>
<feature type="signal peptide" evidence="5">
    <location>
        <begin position="1"/>
        <end position="16"/>
    </location>
</feature>
<feature type="domain" description="Ig-like" evidence="6">
    <location>
        <begin position="19"/>
        <end position="129"/>
    </location>
</feature>
<evidence type="ECO:0000259" key="6">
    <source>
        <dbReference type="PROSITE" id="PS50835"/>
    </source>
</evidence>
<evidence type="ECO:0000256" key="4">
    <source>
        <dbReference type="SAM" id="Phobius"/>
    </source>
</evidence>
<dbReference type="GO" id="GO:0005886">
    <property type="term" value="C:plasma membrane"/>
    <property type="evidence" value="ECO:0007669"/>
    <property type="project" value="TreeGrafter"/>
</dbReference>
<dbReference type="GO" id="GO:0007411">
    <property type="term" value="P:axon guidance"/>
    <property type="evidence" value="ECO:0007669"/>
    <property type="project" value="TreeGrafter"/>
</dbReference>
<dbReference type="GO" id="GO:0070593">
    <property type="term" value="P:dendrite self-avoidance"/>
    <property type="evidence" value="ECO:0007669"/>
    <property type="project" value="TreeGrafter"/>
</dbReference>
<evidence type="ECO:0000313" key="7">
    <source>
        <dbReference type="EnsemblMetazoa" id="XP_022659957"/>
    </source>
</evidence>
<dbReference type="GO" id="GO:0007156">
    <property type="term" value="P:homophilic cell adhesion via plasma membrane adhesion molecules"/>
    <property type="evidence" value="ECO:0007669"/>
    <property type="project" value="TreeGrafter"/>
</dbReference>
<dbReference type="GO" id="GO:0098632">
    <property type="term" value="F:cell-cell adhesion mediator activity"/>
    <property type="evidence" value="ECO:0007669"/>
    <property type="project" value="TreeGrafter"/>
</dbReference>
<dbReference type="FunFam" id="2.60.40.10:FF:000032">
    <property type="entry name" value="palladin isoform X1"/>
    <property type="match status" value="1"/>
</dbReference>
<feature type="domain" description="Ig-like" evidence="6">
    <location>
        <begin position="233"/>
        <end position="338"/>
    </location>
</feature>
<keyword evidence="4" id="KW-0812">Transmembrane</keyword>
<feature type="compositionally biased region" description="Low complexity" evidence="3">
    <location>
        <begin position="583"/>
        <end position="609"/>
    </location>
</feature>
<feature type="domain" description="Ig-like" evidence="6">
    <location>
        <begin position="135"/>
        <end position="226"/>
    </location>
</feature>
<dbReference type="PANTHER" id="PTHR10075">
    <property type="entry name" value="BASIGIN RELATED"/>
    <property type="match status" value="1"/>
</dbReference>
<evidence type="ECO:0000313" key="8">
    <source>
        <dbReference type="Proteomes" id="UP000594260"/>
    </source>
</evidence>
<dbReference type="PANTHER" id="PTHR10075:SF100">
    <property type="entry name" value="FASCICLIN-2"/>
    <property type="match status" value="1"/>
</dbReference>